<dbReference type="AlphaFoldDB" id="A0A4Y9ZLL6"/>
<dbReference type="SUPFAM" id="SSF54197">
    <property type="entry name" value="HIT-like"/>
    <property type="match status" value="1"/>
</dbReference>
<dbReference type="OrthoDB" id="2113965at2759"/>
<proteinExistence type="inferred from homology"/>
<name>A0A4Y9ZLL6_9AGAM</name>
<dbReference type="GO" id="GO:0000398">
    <property type="term" value="P:mRNA splicing, via spliceosome"/>
    <property type="evidence" value="ECO:0007669"/>
    <property type="project" value="TreeGrafter"/>
</dbReference>
<dbReference type="InterPro" id="IPR006767">
    <property type="entry name" value="Cwf19-like_C_dom-2"/>
</dbReference>
<feature type="region of interest" description="Disordered" evidence="2">
    <location>
        <begin position="1"/>
        <end position="66"/>
    </location>
</feature>
<dbReference type="Proteomes" id="UP000298061">
    <property type="component" value="Unassembled WGS sequence"/>
</dbReference>
<evidence type="ECO:0000259" key="4">
    <source>
        <dbReference type="Pfam" id="PF04677"/>
    </source>
</evidence>
<dbReference type="InterPro" id="IPR036265">
    <property type="entry name" value="HIT-like_sf"/>
</dbReference>
<feature type="domain" description="Cwf19-like C-terminal" evidence="4">
    <location>
        <begin position="200"/>
        <end position="324"/>
    </location>
</feature>
<dbReference type="PANTHER" id="PTHR12072:SF5">
    <property type="entry name" value="CWF19-LIKE PROTEIN 2"/>
    <property type="match status" value="1"/>
</dbReference>
<dbReference type="Gene3D" id="3.30.428.10">
    <property type="entry name" value="HIT-like"/>
    <property type="match status" value="1"/>
</dbReference>
<dbReference type="PANTHER" id="PTHR12072">
    <property type="entry name" value="CWF19, CELL CYCLE CONTROL PROTEIN"/>
    <property type="match status" value="1"/>
</dbReference>
<dbReference type="InterPro" id="IPR040194">
    <property type="entry name" value="Cwf19-like"/>
</dbReference>
<dbReference type="STRING" id="135208.A0A4Y9ZLL6"/>
<dbReference type="Pfam" id="PF04676">
    <property type="entry name" value="CwfJ_C_2"/>
    <property type="match status" value="1"/>
</dbReference>
<dbReference type="GO" id="GO:0071014">
    <property type="term" value="C:post-mRNA release spliceosomal complex"/>
    <property type="evidence" value="ECO:0007669"/>
    <property type="project" value="TreeGrafter"/>
</dbReference>
<dbReference type="InterPro" id="IPR006768">
    <property type="entry name" value="Cwf19-like_C_dom-1"/>
</dbReference>
<comment type="similarity">
    <text evidence="1">Belongs to the CWF19 family.</text>
</comment>
<comment type="caution">
    <text evidence="5">The sequence shown here is derived from an EMBL/GenBank/DDBJ whole genome shotgun (WGS) entry which is preliminary data.</text>
</comment>
<organism evidence="5 6">
    <name type="scientific">Hericium alpestre</name>
    <dbReference type="NCBI Taxonomy" id="135208"/>
    <lineage>
        <taxon>Eukaryota</taxon>
        <taxon>Fungi</taxon>
        <taxon>Dikarya</taxon>
        <taxon>Basidiomycota</taxon>
        <taxon>Agaricomycotina</taxon>
        <taxon>Agaricomycetes</taxon>
        <taxon>Russulales</taxon>
        <taxon>Hericiaceae</taxon>
        <taxon>Hericium</taxon>
    </lineage>
</organism>
<evidence type="ECO:0000256" key="2">
    <source>
        <dbReference type="SAM" id="MobiDB-lite"/>
    </source>
</evidence>
<gene>
    <name evidence="5" type="ORF">EWM64_g9691</name>
</gene>
<feature type="compositionally biased region" description="Pro residues" evidence="2">
    <location>
        <begin position="44"/>
        <end position="56"/>
    </location>
</feature>
<evidence type="ECO:0000259" key="3">
    <source>
        <dbReference type="Pfam" id="PF04676"/>
    </source>
</evidence>
<evidence type="ECO:0000313" key="5">
    <source>
        <dbReference type="EMBL" id="TFY74319.1"/>
    </source>
</evidence>
<evidence type="ECO:0000313" key="6">
    <source>
        <dbReference type="Proteomes" id="UP000298061"/>
    </source>
</evidence>
<dbReference type="Pfam" id="PF04677">
    <property type="entry name" value="CwfJ_C_1"/>
    <property type="match status" value="1"/>
</dbReference>
<evidence type="ECO:0008006" key="7">
    <source>
        <dbReference type="Google" id="ProtNLM"/>
    </source>
</evidence>
<feature type="domain" description="Cwf19-like protein C-terminal" evidence="3">
    <location>
        <begin position="333"/>
        <end position="447"/>
    </location>
</feature>
<reference evidence="5 6" key="1">
    <citation type="submission" date="2019-02" db="EMBL/GenBank/DDBJ databases">
        <title>Genome sequencing of the rare red list fungi Hericium alpestre (H. flagellum).</title>
        <authorList>
            <person name="Buettner E."/>
            <person name="Kellner H."/>
        </authorList>
    </citation>
    <scope>NUCLEOTIDE SEQUENCE [LARGE SCALE GENOMIC DNA]</scope>
    <source>
        <strain evidence="5 6">DSM 108284</strain>
    </source>
</reference>
<protein>
    <recommendedName>
        <fullName evidence="7">Cwf19-like C-terminal domain-containing protein</fullName>
    </recommendedName>
</protein>
<accession>A0A4Y9ZLL6</accession>
<evidence type="ECO:0000256" key="1">
    <source>
        <dbReference type="ARBA" id="ARBA00006795"/>
    </source>
</evidence>
<sequence>MARSSAETPLARPQEGPSWQRYDSMHLPSEGGTPGSHFHTPVPSVAPAPTLAPPPTTGRAMSPSSLNKMQAKVLRAKLMNDPNAETLEAQYEAELSKAHEVQAGGGREQVNVMPVVDARGRLYDIGSENPLEQSSTLEEMLRQERVGGADTQKKLDNQFARSIMTDSGFEADLDYTDDNAEKLARQKMRSDAMKRQFAIQDYKRTQQALATCPFCYGEDDSLPKAPVIALGTRVYLSCTLQEELVPGHCLIVPIQHHLTMLEADDDVWDEVRNFMKSVMQMFADEDKGVIFYETILTLKSQKHTVIECVPVPWEELDLLPGYFKESIMNSEAEWSQHKKLIDFSKRGGFRRMMVPNLPYFMVQFDHKGEKGYGHVIEGTSEAVDEDDPVDEGDKGGGDFPPYFAAEIIGNVLDLEPRRWHHPRRLGFGQNKERVAGFRKKYEKYDWTPMIGRS</sequence>
<keyword evidence="6" id="KW-1185">Reference proteome</keyword>
<dbReference type="EMBL" id="SFCI01002154">
    <property type="protein sequence ID" value="TFY74319.1"/>
    <property type="molecule type" value="Genomic_DNA"/>
</dbReference>